<name>A0A256SJ78_LIMRT</name>
<accession>A0A256SJ78</accession>
<reference evidence="1 2" key="2">
    <citation type="submission" date="2017-09" db="EMBL/GenBank/DDBJ databases">
        <title>Tripartite evolution among Lactobacillus johnsonii, Lactobacillus taiwanensis, Lactobacillus reuteri and their rodent host.</title>
        <authorList>
            <person name="Wang T."/>
            <person name="Knowles S."/>
            <person name="Cheng C."/>
        </authorList>
    </citation>
    <scope>NUCLEOTIDE SEQUENCE [LARGE SCALE GENOMIC DNA]</scope>
    <source>
        <strain evidence="1 2">114h</strain>
    </source>
</reference>
<dbReference type="Proteomes" id="UP000215747">
    <property type="component" value="Unassembled WGS sequence"/>
</dbReference>
<gene>
    <name evidence="1" type="ORF">CBF96_10035</name>
</gene>
<organism evidence="1 2">
    <name type="scientific">Limosilactobacillus reuteri</name>
    <name type="common">Lactobacillus reuteri</name>
    <dbReference type="NCBI Taxonomy" id="1598"/>
    <lineage>
        <taxon>Bacteria</taxon>
        <taxon>Bacillati</taxon>
        <taxon>Bacillota</taxon>
        <taxon>Bacilli</taxon>
        <taxon>Lactobacillales</taxon>
        <taxon>Lactobacillaceae</taxon>
        <taxon>Limosilactobacillus</taxon>
    </lineage>
</organism>
<evidence type="ECO:0000313" key="2">
    <source>
        <dbReference type="Proteomes" id="UP000215747"/>
    </source>
</evidence>
<dbReference type="NCBIfam" id="TIGR01641">
    <property type="entry name" value="phageSPP1_gp7"/>
    <property type="match status" value="1"/>
</dbReference>
<dbReference type="AlphaFoldDB" id="A0A256SJ78"/>
<proteinExistence type="predicted"/>
<evidence type="ECO:0008006" key="3">
    <source>
        <dbReference type="Google" id="ProtNLM"/>
    </source>
</evidence>
<dbReference type="InterPro" id="IPR006528">
    <property type="entry name" value="Phage_head_morphogenesis_dom"/>
</dbReference>
<reference evidence="2" key="1">
    <citation type="submission" date="2017-05" db="EMBL/GenBank/DDBJ databases">
        <authorList>
            <person name="Lin X.B."/>
            <person name="Stothard P."/>
            <person name="Tasseva G."/>
            <person name="Walter J."/>
        </authorList>
    </citation>
    <scope>NUCLEOTIDE SEQUENCE [LARGE SCALE GENOMIC DNA]</scope>
    <source>
        <strain evidence="2">114h</strain>
    </source>
</reference>
<comment type="caution">
    <text evidence="1">The sequence shown here is derived from an EMBL/GenBank/DDBJ whole genome shotgun (WGS) entry which is preliminary data.</text>
</comment>
<dbReference type="EMBL" id="NGPL01000084">
    <property type="protein sequence ID" value="OYS66629.1"/>
    <property type="molecule type" value="Genomic_DNA"/>
</dbReference>
<protein>
    <recommendedName>
        <fullName evidence="3">Phage head morphogenesis protein</fullName>
    </recommendedName>
</protein>
<evidence type="ECO:0000313" key="1">
    <source>
        <dbReference type="EMBL" id="OYS66629.1"/>
    </source>
</evidence>
<sequence>MMMANRSYWTKRRLAEREWQNQQFKDDDKFAKKIQGLYENTIRNINREIDRQIGWLADRNGSSYAEMLRAVDNYDIQEGEELARKLVAQANAKRETGQKVHYGDFTKEQNAHLRLYNATMRINRLEYLKSMVGLECLDLTDELNSSLGVKLTDSAQAEFKRQAGIMGKQLGTAKLWTSYDTQEVVMTSVAGGTWSERLWRDQDVLKAKLDEVISTGIVSGDNPRKIARSLKDNVRATVDNQRAVTERLARTETARVQYQAQLESIKGNGFKWVEWFAEPGACRICQSIANKDNGKGAGIYQIQYVPAIPDNTHPNCRCSIGSYYSDEMLDDKLKELGFDGKKRASKENASGFDINSINNVRSFNKALHENLGIKEVKNMAGVDPKYLKYIYSGIEKSIKAHPEINGYIDRVAGMNRSTSNVMASAGYHFEKSC</sequence>